<gene>
    <name evidence="1" type="ORF">DF223_02510</name>
</gene>
<dbReference type="NCBIfam" id="NF005115">
    <property type="entry name" value="PRK06547.1"/>
    <property type="match status" value="1"/>
</dbReference>
<dbReference type="Proteomes" id="UP000244962">
    <property type="component" value="Unassembled WGS sequence"/>
</dbReference>
<dbReference type="InterPro" id="IPR027417">
    <property type="entry name" value="P-loop_NTPase"/>
</dbReference>
<accession>A0A2U1TIA5</accession>
<sequence length="172" mass="18754">MVARLGDPTTEVVLIDGPSGAGKSTLADALVASWPGSVAPTLVRMDDIYPGWDGLTAAGEHVAVNLLEPRARGERARWQRHDWARDTNAEWNLVPARGPLVIEGCGALTAANRRFATLAVWLDADGSVRKARALARDEGAFDAHWDGWQEQFERFVDREDPESLADLVLALD</sequence>
<keyword evidence="2" id="KW-1185">Reference proteome</keyword>
<dbReference type="EMBL" id="QEFB01000001">
    <property type="protein sequence ID" value="PWC08619.1"/>
    <property type="molecule type" value="Genomic_DNA"/>
</dbReference>
<organism evidence="1 2">
    <name type="scientific">Mycetocola zhujimingii</name>
    <dbReference type="NCBI Taxonomy" id="2079792"/>
    <lineage>
        <taxon>Bacteria</taxon>
        <taxon>Bacillati</taxon>
        <taxon>Actinomycetota</taxon>
        <taxon>Actinomycetes</taxon>
        <taxon>Micrococcales</taxon>
        <taxon>Microbacteriaceae</taxon>
        <taxon>Mycetocola</taxon>
    </lineage>
</organism>
<proteinExistence type="predicted"/>
<dbReference type="Pfam" id="PF13238">
    <property type="entry name" value="AAA_18"/>
    <property type="match status" value="1"/>
</dbReference>
<dbReference type="AlphaFoldDB" id="A0A2U1TIA5"/>
<protein>
    <submittedName>
        <fullName evidence="1">Uncharacterized protein</fullName>
    </submittedName>
</protein>
<evidence type="ECO:0000313" key="1">
    <source>
        <dbReference type="EMBL" id="PWC08619.1"/>
    </source>
</evidence>
<reference evidence="2" key="1">
    <citation type="submission" date="2018-04" db="EMBL/GenBank/DDBJ databases">
        <authorList>
            <person name="Liu S."/>
            <person name="Wang Z."/>
            <person name="Li J."/>
        </authorList>
    </citation>
    <scope>NUCLEOTIDE SEQUENCE [LARGE SCALE GENOMIC DNA]</scope>
    <source>
        <strain evidence="2">622</strain>
    </source>
</reference>
<name>A0A2U1TIA5_9MICO</name>
<comment type="caution">
    <text evidence="1">The sequence shown here is derived from an EMBL/GenBank/DDBJ whole genome shotgun (WGS) entry which is preliminary data.</text>
</comment>
<evidence type="ECO:0000313" key="2">
    <source>
        <dbReference type="Proteomes" id="UP000244962"/>
    </source>
</evidence>
<dbReference type="Gene3D" id="3.40.50.300">
    <property type="entry name" value="P-loop containing nucleotide triphosphate hydrolases"/>
    <property type="match status" value="1"/>
</dbReference>
<dbReference type="SUPFAM" id="SSF52540">
    <property type="entry name" value="P-loop containing nucleoside triphosphate hydrolases"/>
    <property type="match status" value="1"/>
</dbReference>